<evidence type="ECO:0000313" key="4">
    <source>
        <dbReference type="EMBL" id="KRX04088.1"/>
    </source>
</evidence>
<dbReference type="PANTHER" id="PTHR46647:SF1">
    <property type="entry name" value="RAB9 EFFECTOR PROTEIN WITH KELCH MOTIFS"/>
    <property type="match status" value="1"/>
</dbReference>
<evidence type="ECO:0000313" key="5">
    <source>
        <dbReference type="Proteomes" id="UP000054937"/>
    </source>
</evidence>
<dbReference type="InterPro" id="IPR052124">
    <property type="entry name" value="Rab9_kelch_effector"/>
</dbReference>
<dbReference type="Gene3D" id="2.120.10.80">
    <property type="entry name" value="Kelch-type beta propeller"/>
    <property type="match status" value="1"/>
</dbReference>
<dbReference type="Pfam" id="PF24681">
    <property type="entry name" value="Kelch_KLHDC2_KLHL20_DRC7"/>
    <property type="match status" value="2"/>
</dbReference>
<organism evidence="4 5">
    <name type="scientific">Pseudocohnilembus persalinus</name>
    <name type="common">Ciliate</name>
    <dbReference type="NCBI Taxonomy" id="266149"/>
    <lineage>
        <taxon>Eukaryota</taxon>
        <taxon>Sar</taxon>
        <taxon>Alveolata</taxon>
        <taxon>Ciliophora</taxon>
        <taxon>Intramacronucleata</taxon>
        <taxon>Oligohymenophorea</taxon>
        <taxon>Scuticociliatia</taxon>
        <taxon>Philasterida</taxon>
        <taxon>Pseudocohnilembidae</taxon>
        <taxon>Pseudocohnilembus</taxon>
    </lineage>
</organism>
<dbReference type="Proteomes" id="UP000054937">
    <property type="component" value="Unassembled WGS sequence"/>
</dbReference>
<comment type="caution">
    <text evidence="4">The sequence shown here is derived from an EMBL/GenBank/DDBJ whole genome shotgun (WGS) entry which is preliminary data.</text>
</comment>
<evidence type="ECO:0000256" key="1">
    <source>
        <dbReference type="ARBA" id="ARBA00022441"/>
    </source>
</evidence>
<feature type="region of interest" description="Disordered" evidence="3">
    <location>
        <begin position="345"/>
        <end position="374"/>
    </location>
</feature>
<reference evidence="4 5" key="1">
    <citation type="journal article" date="2015" name="Sci. Rep.">
        <title>Genome of the facultative scuticociliatosis pathogen Pseudocohnilembus persalinus provides insight into its virulence through horizontal gene transfer.</title>
        <authorList>
            <person name="Xiong J."/>
            <person name="Wang G."/>
            <person name="Cheng J."/>
            <person name="Tian M."/>
            <person name="Pan X."/>
            <person name="Warren A."/>
            <person name="Jiang C."/>
            <person name="Yuan D."/>
            <person name="Miao W."/>
        </authorList>
    </citation>
    <scope>NUCLEOTIDE SEQUENCE [LARGE SCALE GENOMIC DNA]</scope>
    <source>
        <strain evidence="4">36N120E</strain>
    </source>
</reference>
<dbReference type="EMBL" id="LDAU01000121">
    <property type="protein sequence ID" value="KRX04088.1"/>
    <property type="molecule type" value="Genomic_DNA"/>
</dbReference>
<keyword evidence="5" id="KW-1185">Reference proteome</keyword>
<dbReference type="PANTHER" id="PTHR46647">
    <property type="entry name" value="RAB9 EFFECTOR PROTEIN WITH KELCH MOTIFS"/>
    <property type="match status" value="1"/>
</dbReference>
<keyword evidence="2" id="KW-0677">Repeat</keyword>
<evidence type="ECO:0000256" key="2">
    <source>
        <dbReference type="ARBA" id="ARBA00022737"/>
    </source>
</evidence>
<accession>A0A0V0QPS5</accession>
<dbReference type="OrthoDB" id="286745at2759"/>
<dbReference type="FunCoup" id="A0A0V0QPS5">
    <property type="interactions" value="69"/>
</dbReference>
<proteinExistence type="predicted"/>
<sequence length="572" mass="66494">MSSNQSEQQQSSRINLIKQEKNLNFVQTNNLNAEKIDDRWAEFKINGQLISRRSNHSQAVCDGVLYVYGGYDEDNGMLQDFYGMRIKGIEQYNWEKIPIDKDENHPGPRKNFTLLTYQNKLYLFGGQKTNTQNTRALHVYDTDTNQWQYLLQDEDFNEENKQQQKEDSNQKSQKSLFEIGLPPQIDSQGGGVAYPDDPEKAQMIIIGGFVQPQGVYTNAVISYSFKNNSWKFLYKHNENDKHAPRPRQGVDITINNDKVYLFGGNDNQRKFNDLWEFDLTVNAWRQLPKQGDIPEERKGHSLQFYKGYLFLFGGIQEVTKEKNDIFAYDLRKQKWKQILRNTNQYIPAPSPKREGMSPKKIGHSPSKRINSPRKTQLGISPLKKKLQQQNYEQISPNQGISPTRDHQKADNYIDMSQPQNFLDEKKRQKIIEEKQKLLDELDIGKVKYNTNKALSPTSRQLYSSIIRVGDQTKLKNGNQISMMNMENKQRNTTDDFEQNLELYQQQLMQDNQKYKLVDNMLIGKKPCGRDGQSCDLIEGGKLVIFGGDRHLMSFNDTFIFDLDKTISLNLEN</sequence>
<evidence type="ECO:0000256" key="3">
    <source>
        <dbReference type="SAM" id="MobiDB-lite"/>
    </source>
</evidence>
<evidence type="ECO:0008006" key="6">
    <source>
        <dbReference type="Google" id="ProtNLM"/>
    </source>
</evidence>
<keyword evidence="1" id="KW-0880">Kelch repeat</keyword>
<dbReference type="InterPro" id="IPR015915">
    <property type="entry name" value="Kelch-typ_b-propeller"/>
</dbReference>
<dbReference type="SUPFAM" id="SSF117281">
    <property type="entry name" value="Kelch motif"/>
    <property type="match status" value="2"/>
</dbReference>
<dbReference type="AlphaFoldDB" id="A0A0V0QPS5"/>
<name>A0A0V0QPS5_PSEPJ</name>
<protein>
    <recommendedName>
        <fullName evidence="6">Galactose oxidase/kelch, beta-propeller</fullName>
    </recommendedName>
</protein>
<gene>
    <name evidence="4" type="ORF">PPERSA_08303</name>
</gene>
<dbReference type="InParanoid" id="A0A0V0QPS5"/>
<dbReference type="OMA" id="TLYEDQW"/>